<feature type="compositionally biased region" description="Low complexity" evidence="4">
    <location>
        <begin position="221"/>
        <end position="235"/>
    </location>
</feature>
<dbReference type="InterPro" id="IPR000835">
    <property type="entry name" value="HTH_MarR-typ"/>
</dbReference>
<dbReference type="PROSITE" id="PS50995">
    <property type="entry name" value="HTH_MARR_2"/>
    <property type="match status" value="1"/>
</dbReference>
<protein>
    <submittedName>
        <fullName evidence="6">MarR family transcriptional regulator</fullName>
    </submittedName>
</protein>
<dbReference type="SMART" id="SM00347">
    <property type="entry name" value="HTH_MARR"/>
    <property type="match status" value="1"/>
</dbReference>
<proteinExistence type="predicted"/>
<sequence>MVTGTDSMDARNPADTHVTAGDGAYPRQRTASETTQLPDADAFPNGALPQAMASPGRDPLPLAIEIQGLSRVVRRYLGLTMPANARVATDGNANIIMYLDRHRDREVFQHDIESCFRITRSTASRVLTRMERKGLIVRQPVARDARLKRIVLTEQADRIVADLAANGDRTEDILADGFTPSELAQLRDYLGRLRHNMDAALDVAARAQPTRAPSQQPIENQEPQYQEQRQPQYQESLRITRGKSIGRRPSQEPGEPLQCPQNTEEGKERNQ</sequence>
<reference evidence="6 7" key="1">
    <citation type="submission" date="2022-09" db="EMBL/GenBank/DDBJ databases">
        <title>Genome sequencing of four strains from tibetan pig.</title>
        <authorList>
            <person name="Feng J."/>
        </authorList>
    </citation>
    <scope>NUCLEOTIDE SEQUENCE [LARGE SCALE GENOMIC DNA]</scope>
    <source>
        <strain evidence="6 7">11-1-1</strain>
    </source>
</reference>
<accession>A0ABW8KT29</accession>
<dbReference type="Gene3D" id="1.10.10.10">
    <property type="entry name" value="Winged helix-like DNA-binding domain superfamily/Winged helix DNA-binding domain"/>
    <property type="match status" value="1"/>
</dbReference>
<dbReference type="SUPFAM" id="SSF46785">
    <property type="entry name" value="Winged helix' DNA-binding domain"/>
    <property type="match status" value="1"/>
</dbReference>
<feature type="domain" description="HTH marR-type" evidence="5">
    <location>
        <begin position="59"/>
        <end position="195"/>
    </location>
</feature>
<evidence type="ECO:0000256" key="2">
    <source>
        <dbReference type="ARBA" id="ARBA00023125"/>
    </source>
</evidence>
<organism evidence="6 7">
    <name type="scientific">Bifidobacterium thermacidophilum</name>
    <dbReference type="NCBI Taxonomy" id="246618"/>
    <lineage>
        <taxon>Bacteria</taxon>
        <taxon>Bacillati</taxon>
        <taxon>Actinomycetota</taxon>
        <taxon>Actinomycetes</taxon>
        <taxon>Bifidobacteriales</taxon>
        <taxon>Bifidobacteriaceae</taxon>
        <taxon>Bifidobacterium</taxon>
    </lineage>
</organism>
<dbReference type="InterPro" id="IPR036390">
    <property type="entry name" value="WH_DNA-bd_sf"/>
</dbReference>
<keyword evidence="3" id="KW-0804">Transcription</keyword>
<keyword evidence="2" id="KW-0238">DNA-binding</keyword>
<dbReference type="InterPro" id="IPR036388">
    <property type="entry name" value="WH-like_DNA-bd_sf"/>
</dbReference>
<dbReference type="EMBL" id="JAOQBW010000003">
    <property type="protein sequence ID" value="MFK3576431.1"/>
    <property type="molecule type" value="Genomic_DNA"/>
</dbReference>
<keyword evidence="1" id="KW-0805">Transcription regulation</keyword>
<evidence type="ECO:0000313" key="6">
    <source>
        <dbReference type="EMBL" id="MFK3576431.1"/>
    </source>
</evidence>
<evidence type="ECO:0000313" key="7">
    <source>
        <dbReference type="Proteomes" id="UP001620273"/>
    </source>
</evidence>
<comment type="caution">
    <text evidence="6">The sequence shown here is derived from an EMBL/GenBank/DDBJ whole genome shotgun (WGS) entry which is preliminary data.</text>
</comment>
<dbReference type="Pfam" id="PF12802">
    <property type="entry name" value="MarR_2"/>
    <property type="match status" value="1"/>
</dbReference>
<gene>
    <name evidence="6" type="ORF">OCH74_06120</name>
</gene>
<dbReference type="RefSeq" id="WP_404441035.1">
    <property type="nucleotide sequence ID" value="NZ_JAOQBW010000003.1"/>
</dbReference>
<dbReference type="Proteomes" id="UP001620273">
    <property type="component" value="Unassembled WGS sequence"/>
</dbReference>
<evidence type="ECO:0000259" key="5">
    <source>
        <dbReference type="PROSITE" id="PS50995"/>
    </source>
</evidence>
<name>A0ABW8KT29_9BIFI</name>
<evidence type="ECO:0000256" key="1">
    <source>
        <dbReference type="ARBA" id="ARBA00023015"/>
    </source>
</evidence>
<dbReference type="PANTHER" id="PTHR42756:SF1">
    <property type="entry name" value="TRANSCRIPTIONAL REPRESSOR OF EMRAB OPERON"/>
    <property type="match status" value="1"/>
</dbReference>
<evidence type="ECO:0000256" key="4">
    <source>
        <dbReference type="SAM" id="MobiDB-lite"/>
    </source>
</evidence>
<dbReference type="PRINTS" id="PR00598">
    <property type="entry name" value="HTHMARR"/>
</dbReference>
<feature type="region of interest" description="Disordered" evidence="4">
    <location>
        <begin position="206"/>
        <end position="271"/>
    </location>
</feature>
<keyword evidence="7" id="KW-1185">Reference proteome</keyword>
<evidence type="ECO:0000256" key="3">
    <source>
        <dbReference type="ARBA" id="ARBA00023163"/>
    </source>
</evidence>
<feature type="region of interest" description="Disordered" evidence="4">
    <location>
        <begin position="1"/>
        <end position="54"/>
    </location>
</feature>
<dbReference type="PANTHER" id="PTHR42756">
    <property type="entry name" value="TRANSCRIPTIONAL REGULATOR, MARR"/>
    <property type="match status" value="1"/>
</dbReference>